<dbReference type="Proteomes" id="UP000294656">
    <property type="component" value="Unassembled WGS sequence"/>
</dbReference>
<keyword evidence="1" id="KW-1133">Transmembrane helix</keyword>
<feature type="transmembrane region" description="Helical" evidence="1">
    <location>
        <begin position="114"/>
        <end position="140"/>
    </location>
</feature>
<feature type="transmembrane region" description="Helical" evidence="1">
    <location>
        <begin position="470"/>
        <end position="492"/>
    </location>
</feature>
<dbReference type="AlphaFoldDB" id="A0A4R6MIG5"/>
<dbReference type="EMBL" id="SNXC01000002">
    <property type="protein sequence ID" value="TDP01206.1"/>
    <property type="molecule type" value="Genomic_DNA"/>
</dbReference>
<dbReference type="Pfam" id="PF01970">
    <property type="entry name" value="TctA"/>
    <property type="match status" value="1"/>
</dbReference>
<feature type="transmembrane region" description="Helical" evidence="1">
    <location>
        <begin position="147"/>
        <end position="180"/>
    </location>
</feature>
<feature type="transmembrane region" description="Helical" evidence="1">
    <location>
        <begin position="361"/>
        <end position="384"/>
    </location>
</feature>
<proteinExistence type="predicted"/>
<dbReference type="InterPro" id="IPR002823">
    <property type="entry name" value="DUF112_TM"/>
</dbReference>
<evidence type="ECO:0000313" key="4">
    <source>
        <dbReference type="Proteomes" id="UP000294656"/>
    </source>
</evidence>
<dbReference type="OrthoDB" id="9781349at2"/>
<dbReference type="RefSeq" id="WP_133501929.1">
    <property type="nucleotide sequence ID" value="NZ_SNXC01000002.1"/>
</dbReference>
<protein>
    <submittedName>
        <fullName evidence="3">Putative tricarboxylic transport membrane protein</fullName>
    </submittedName>
</protein>
<feature type="transmembrane region" description="Helical" evidence="1">
    <location>
        <begin position="325"/>
        <end position="349"/>
    </location>
</feature>
<evidence type="ECO:0000256" key="1">
    <source>
        <dbReference type="SAM" id="Phobius"/>
    </source>
</evidence>
<feature type="domain" description="DUF112" evidence="2">
    <location>
        <begin position="21"/>
        <end position="444"/>
    </location>
</feature>
<reference evidence="3 4" key="1">
    <citation type="submission" date="2019-03" db="EMBL/GenBank/DDBJ databases">
        <title>Genomic Encyclopedia of Type Strains, Phase III (KMG-III): the genomes of soil and plant-associated and newly described type strains.</title>
        <authorList>
            <person name="Whitman W."/>
        </authorList>
    </citation>
    <scope>NUCLEOTIDE SEQUENCE [LARGE SCALE GENOMIC DNA]</scope>
    <source>
        <strain evidence="3 4">CECT 7378</strain>
    </source>
</reference>
<feature type="transmembrane region" description="Helical" evidence="1">
    <location>
        <begin position="6"/>
        <end position="29"/>
    </location>
</feature>
<dbReference type="PANTHER" id="PTHR35342:SF5">
    <property type="entry name" value="TRICARBOXYLIC TRANSPORT PROTEIN"/>
    <property type="match status" value="1"/>
</dbReference>
<feature type="transmembrane region" description="Helical" evidence="1">
    <location>
        <begin position="41"/>
        <end position="65"/>
    </location>
</feature>
<organism evidence="3 4">
    <name type="scientific">Marinomonas balearica</name>
    <dbReference type="NCBI Taxonomy" id="491947"/>
    <lineage>
        <taxon>Bacteria</taxon>
        <taxon>Pseudomonadati</taxon>
        <taxon>Pseudomonadota</taxon>
        <taxon>Gammaproteobacteria</taxon>
        <taxon>Oceanospirillales</taxon>
        <taxon>Oceanospirillaceae</taxon>
        <taxon>Marinomonas</taxon>
    </lineage>
</organism>
<comment type="caution">
    <text evidence="3">The sequence shown here is derived from an EMBL/GenBank/DDBJ whole genome shotgun (WGS) entry which is preliminary data.</text>
</comment>
<keyword evidence="4" id="KW-1185">Reference proteome</keyword>
<accession>A0A4R6MIG5</accession>
<sequence>MFDLDLIISGLANAMTLTNICYILAGVVIGQIVGATPGLSIIMALAIAIPITFALDPLTAISFLISVNKGGTVGGAVPSILINVPGTPESAATALDGHPMAKKGKPLKALKYGLYYSFFGDLSSDIILILIAAPLAVLALQMGPVEILALMILAFTVISGLVGNSMIKGLTAAAFGFLLASVGLDPATASPRFTFGMLDLYDGLHLTALSIGALAMSELLHGMVNTRRGEKSAASIKINSKSKEDSHVSWAEVLANKFVAFRALIIGTIIGAIPGLGSTTAGFLSYSITKQSAKDPEKFGTGDPRGIAATETANSAVVGANLIPLLTLGIPGNIAAALLVSALMIHGIQPGPLLFEEQGELVYGMFGAMLIANFCNLGIAQFCMRFWAKVISAPKTVVFAAALLLCLTGAYVADGGTFAAFIAIIMAVVGYLMRMFGYSIVAFIVAFILTPQLEESIIQARLITDGDITMLVYHPIAIALLVLSVASVVFLGPRGNRKKKAKNVTAGDEKNA</sequence>
<evidence type="ECO:0000313" key="3">
    <source>
        <dbReference type="EMBL" id="TDP01206.1"/>
    </source>
</evidence>
<evidence type="ECO:0000259" key="2">
    <source>
        <dbReference type="Pfam" id="PF01970"/>
    </source>
</evidence>
<gene>
    <name evidence="3" type="ORF">DFP79_0107</name>
</gene>
<feature type="transmembrane region" description="Helical" evidence="1">
    <location>
        <begin position="396"/>
        <end position="413"/>
    </location>
</feature>
<keyword evidence="1" id="KW-0472">Membrane</keyword>
<feature type="transmembrane region" description="Helical" evidence="1">
    <location>
        <begin position="419"/>
        <end position="449"/>
    </location>
</feature>
<keyword evidence="1" id="KW-0812">Transmembrane</keyword>
<dbReference type="PANTHER" id="PTHR35342">
    <property type="entry name" value="TRICARBOXYLIC TRANSPORT PROTEIN"/>
    <property type="match status" value="1"/>
</dbReference>
<name>A0A4R6MIG5_9GAMM</name>